<gene>
    <name evidence="3" type="ORF">MAL03_12075</name>
</gene>
<dbReference type="InterPro" id="IPR003719">
    <property type="entry name" value="Phenazine_PhzF-like"/>
</dbReference>
<accession>A0A9Q8VUI6</accession>
<evidence type="ECO:0000256" key="2">
    <source>
        <dbReference type="ARBA" id="ARBA00023235"/>
    </source>
</evidence>
<dbReference type="PANTHER" id="PTHR13774">
    <property type="entry name" value="PHENAZINE BIOSYNTHESIS PROTEIN"/>
    <property type="match status" value="1"/>
</dbReference>
<dbReference type="Pfam" id="PF02567">
    <property type="entry name" value="PhzC-PhzF"/>
    <property type="match status" value="1"/>
</dbReference>
<keyword evidence="2" id="KW-0413">Isomerase</keyword>
<reference evidence="3" key="1">
    <citation type="submission" date="2022-02" db="EMBL/GenBank/DDBJ databases">
        <title>The genetically variable rfb locus in Leptospira is a mobile cassette and a molecular signature of serovar identity.</title>
        <authorList>
            <person name="Nieves C."/>
            <person name="Vincent A.T."/>
            <person name="Zarantonelli L."/>
            <person name="Picardeau M."/>
            <person name="Veyrier F.J."/>
            <person name="Buschiazzo A."/>
        </authorList>
    </citation>
    <scope>NUCLEOTIDE SEQUENCE</scope>
    <source>
        <strain evidence="3">IP1512017</strain>
    </source>
</reference>
<dbReference type="EMBL" id="CP091957">
    <property type="protein sequence ID" value="UOG55627.1"/>
    <property type="molecule type" value="Genomic_DNA"/>
</dbReference>
<sequence>MNSKLTKYAVFNDVYEKGNIAGVLTGFTIPNDSELIKIAKMNNLPVLLYIQNDNDIFNVSFYNSQRKMNFCGHGILAASAFLMDNTHSSILHIQGHAYKVYNDYLMYYVEFDSEIKEEFRPDITYYLDRIFKNTISEWKNISVIDNGNKKLFAEVVKQIEFDKLHPNENEIINLSKEFNVNGIYIYKKNSFDKDGLLLEARSFNPLSGKLEDRATGSAVISLMYYYRDKCKRIAVQQGIKGDQCYLESYLNANGKIMLGGKVLLERKNNNE</sequence>
<name>A0A9Q8VUI6_9LEPT</name>
<protein>
    <submittedName>
        <fullName evidence="3">PhzF family phenazine biosynthesis protein</fullName>
    </submittedName>
</protein>
<dbReference type="RefSeq" id="WP_004448974.1">
    <property type="nucleotide sequence ID" value="NZ_CP091953.1"/>
</dbReference>
<comment type="similarity">
    <text evidence="1">Belongs to the PhzF family.</text>
</comment>
<organism evidence="3 4">
    <name type="scientific">Leptospira noguchii</name>
    <dbReference type="NCBI Taxonomy" id="28182"/>
    <lineage>
        <taxon>Bacteria</taxon>
        <taxon>Pseudomonadati</taxon>
        <taxon>Spirochaetota</taxon>
        <taxon>Spirochaetia</taxon>
        <taxon>Leptospirales</taxon>
        <taxon>Leptospiraceae</taxon>
        <taxon>Leptospira</taxon>
    </lineage>
</organism>
<dbReference type="AlphaFoldDB" id="A0A9Q8VUI6"/>
<dbReference type="GO" id="GO:0016853">
    <property type="term" value="F:isomerase activity"/>
    <property type="evidence" value="ECO:0007669"/>
    <property type="project" value="UniProtKB-KW"/>
</dbReference>
<dbReference type="PIRSF" id="PIRSF016184">
    <property type="entry name" value="PhzC_PhzF"/>
    <property type="match status" value="1"/>
</dbReference>
<dbReference type="SUPFAM" id="SSF54506">
    <property type="entry name" value="Diaminopimelate epimerase-like"/>
    <property type="match status" value="1"/>
</dbReference>
<evidence type="ECO:0000313" key="3">
    <source>
        <dbReference type="EMBL" id="UOG55627.1"/>
    </source>
</evidence>
<proteinExistence type="inferred from homology"/>
<evidence type="ECO:0000313" key="4">
    <source>
        <dbReference type="Proteomes" id="UP000829829"/>
    </source>
</evidence>
<dbReference type="Proteomes" id="UP000829829">
    <property type="component" value="Chromosome 1"/>
</dbReference>
<dbReference type="GO" id="GO:0005737">
    <property type="term" value="C:cytoplasm"/>
    <property type="evidence" value="ECO:0007669"/>
    <property type="project" value="TreeGrafter"/>
</dbReference>
<evidence type="ECO:0000256" key="1">
    <source>
        <dbReference type="ARBA" id="ARBA00008270"/>
    </source>
</evidence>
<dbReference type="Gene3D" id="3.10.310.10">
    <property type="entry name" value="Diaminopimelate Epimerase, Chain A, domain 1"/>
    <property type="match status" value="2"/>
</dbReference>
<dbReference type="PANTHER" id="PTHR13774:SF17">
    <property type="entry name" value="PHENAZINE BIOSYNTHESIS-LIKE DOMAIN-CONTAINING PROTEIN"/>
    <property type="match status" value="1"/>
</dbReference>